<dbReference type="Pfam" id="PF00383">
    <property type="entry name" value="dCMP_cyt_deam_1"/>
    <property type="match status" value="1"/>
</dbReference>
<accession>G3MH37</accession>
<keyword evidence="1" id="KW-0378">Hydrolase</keyword>
<dbReference type="PANTHER" id="PTHR11079">
    <property type="entry name" value="CYTOSINE DEAMINASE FAMILY MEMBER"/>
    <property type="match status" value="1"/>
</dbReference>
<organism evidence="3">
    <name type="scientific">Amblyomma maculatum</name>
    <name type="common">Gulf Coast tick</name>
    <dbReference type="NCBI Taxonomy" id="34609"/>
    <lineage>
        <taxon>Eukaryota</taxon>
        <taxon>Metazoa</taxon>
        <taxon>Ecdysozoa</taxon>
        <taxon>Arthropoda</taxon>
        <taxon>Chelicerata</taxon>
        <taxon>Arachnida</taxon>
        <taxon>Acari</taxon>
        <taxon>Parasitiformes</taxon>
        <taxon>Ixodida</taxon>
        <taxon>Ixodoidea</taxon>
        <taxon>Ixodidae</taxon>
        <taxon>Amblyomminae</taxon>
        <taxon>Amblyomma</taxon>
    </lineage>
</organism>
<dbReference type="SUPFAM" id="SSF53927">
    <property type="entry name" value="Cytidine deaminase-like"/>
    <property type="match status" value="1"/>
</dbReference>
<feature type="domain" description="CMP/dCMP-type deaminase" evidence="2">
    <location>
        <begin position="32"/>
        <end position="157"/>
    </location>
</feature>
<protein>
    <recommendedName>
        <fullName evidence="2">CMP/dCMP-type deaminase domain-containing protein</fullName>
    </recommendedName>
</protein>
<dbReference type="GO" id="GO:0002100">
    <property type="term" value="P:tRNA wobble adenosine to inosine editing"/>
    <property type="evidence" value="ECO:0007669"/>
    <property type="project" value="InterPro"/>
</dbReference>
<feature type="non-terminal residue" evidence="3">
    <location>
        <position position="1"/>
    </location>
</feature>
<evidence type="ECO:0000313" key="3">
    <source>
        <dbReference type="EMBL" id="AEO32805.1"/>
    </source>
</evidence>
<dbReference type="InterPro" id="IPR002125">
    <property type="entry name" value="CMP_dCMP_dom"/>
</dbReference>
<dbReference type="GO" id="GO:0005737">
    <property type="term" value="C:cytoplasm"/>
    <property type="evidence" value="ECO:0007669"/>
    <property type="project" value="TreeGrafter"/>
</dbReference>
<evidence type="ECO:0000259" key="2">
    <source>
        <dbReference type="PROSITE" id="PS51747"/>
    </source>
</evidence>
<reference evidence="3" key="1">
    <citation type="journal article" date="2011" name="PLoS ONE">
        <title>A deep insight into the sialotranscriptome of the gulf coast tick, Amblyomma maculatum.</title>
        <authorList>
            <person name="Karim S."/>
            <person name="Singh P."/>
            <person name="Ribeiro J.M."/>
        </authorList>
    </citation>
    <scope>NUCLEOTIDE SEQUENCE</scope>
    <source>
        <tissue evidence="3">Salivary gland</tissue>
    </source>
</reference>
<dbReference type="InterPro" id="IPR016193">
    <property type="entry name" value="Cytidine_deaminase-like"/>
</dbReference>
<dbReference type="CDD" id="cd01285">
    <property type="entry name" value="nucleoside_deaminase"/>
    <property type="match status" value="1"/>
</dbReference>
<proteinExistence type="evidence at transcript level"/>
<dbReference type="GO" id="GO:0052717">
    <property type="term" value="F:tRNA-specific adenosine-34 deaminase activity"/>
    <property type="evidence" value="ECO:0007669"/>
    <property type="project" value="UniProtKB-EC"/>
</dbReference>
<dbReference type="GO" id="GO:0046872">
    <property type="term" value="F:metal ion binding"/>
    <property type="evidence" value="ECO:0007669"/>
    <property type="project" value="UniProtKB-KW"/>
</dbReference>
<dbReference type="PANTHER" id="PTHR11079:SF149">
    <property type="entry name" value="TRNA-SPECIFIC ADENOSINE DEAMINASE 2"/>
    <property type="match status" value="1"/>
</dbReference>
<name>G3MH37_AMBMU</name>
<dbReference type="EMBL" id="JO841188">
    <property type="protein sequence ID" value="AEO32805.1"/>
    <property type="molecule type" value="mRNA"/>
</dbReference>
<dbReference type="PROSITE" id="PS51747">
    <property type="entry name" value="CYT_DCMP_DEAMINASES_2"/>
    <property type="match status" value="1"/>
</dbReference>
<dbReference type="GO" id="GO:0005634">
    <property type="term" value="C:nucleus"/>
    <property type="evidence" value="ECO:0007669"/>
    <property type="project" value="TreeGrafter"/>
</dbReference>
<evidence type="ECO:0000256" key="1">
    <source>
        <dbReference type="ARBA" id="ARBA00022801"/>
    </source>
</evidence>
<sequence length="206" mass="22810">QNNGFVCGDYQIESNPLYDSKMSAPFKEIKRETDFNLMNECFRLAKDALASGEVPVGCVMVYDGECIARDRNRVNEFKNACRHAEMGCVDQVLTWCEERGLNFEKVFCGITVYVTVEPCIMCASALKKLGVKRIVFGCANERFGGVGSVLNVFDSDERCTEVVSGVWAEQAVDLLKAFYTGENPNAPCPKPKVVRKSETTASAVRS</sequence>
<dbReference type="AlphaFoldDB" id="G3MH37"/>
<dbReference type="Gene3D" id="3.40.140.10">
    <property type="entry name" value="Cytidine Deaminase, domain 2"/>
    <property type="match status" value="1"/>
</dbReference>